<keyword evidence="8 12" id="KW-1133">Transmembrane helix</keyword>
<dbReference type="InterPro" id="IPR023827">
    <property type="entry name" value="Peptidase_S8_Asp-AS"/>
</dbReference>
<dbReference type="InterPro" id="IPR023834">
    <property type="entry name" value="T7SS_pept_S8A_mycosin"/>
</dbReference>
<keyword evidence="4 10" id="KW-0645">Protease</keyword>
<dbReference type="Proteomes" id="UP000638560">
    <property type="component" value="Unassembled WGS sequence"/>
</dbReference>
<keyword evidence="9 12" id="KW-0472">Membrane</keyword>
<gene>
    <name evidence="15" type="primary">mycP</name>
    <name evidence="15" type="ORF">I0C86_18290</name>
</gene>
<evidence type="ECO:0000256" key="9">
    <source>
        <dbReference type="ARBA" id="ARBA00023136"/>
    </source>
</evidence>
<evidence type="ECO:0000256" key="2">
    <source>
        <dbReference type="ARBA" id="ARBA00011073"/>
    </source>
</evidence>
<dbReference type="PROSITE" id="PS00136">
    <property type="entry name" value="SUBTILASE_ASP"/>
    <property type="match status" value="1"/>
</dbReference>
<evidence type="ECO:0000256" key="3">
    <source>
        <dbReference type="ARBA" id="ARBA00022475"/>
    </source>
</evidence>
<organism evidence="15 16">
    <name type="scientific">Plantactinospora alkalitolerans</name>
    <dbReference type="NCBI Taxonomy" id="2789879"/>
    <lineage>
        <taxon>Bacteria</taxon>
        <taxon>Bacillati</taxon>
        <taxon>Actinomycetota</taxon>
        <taxon>Actinomycetes</taxon>
        <taxon>Micromonosporales</taxon>
        <taxon>Micromonosporaceae</taxon>
        <taxon>Plantactinospora</taxon>
    </lineage>
</organism>
<evidence type="ECO:0000313" key="16">
    <source>
        <dbReference type="Proteomes" id="UP000638560"/>
    </source>
</evidence>
<evidence type="ECO:0000256" key="7">
    <source>
        <dbReference type="ARBA" id="ARBA00022825"/>
    </source>
</evidence>
<evidence type="ECO:0000256" key="1">
    <source>
        <dbReference type="ARBA" id="ARBA00004162"/>
    </source>
</evidence>
<evidence type="ECO:0000256" key="4">
    <source>
        <dbReference type="ARBA" id="ARBA00022670"/>
    </source>
</evidence>
<dbReference type="PROSITE" id="PS51892">
    <property type="entry name" value="SUBTILASE"/>
    <property type="match status" value="1"/>
</dbReference>
<evidence type="ECO:0000256" key="13">
    <source>
        <dbReference type="SAM" id="SignalP"/>
    </source>
</evidence>
<accession>A0ABS0GXG1</accession>
<evidence type="ECO:0000256" key="10">
    <source>
        <dbReference type="PROSITE-ProRule" id="PRU01240"/>
    </source>
</evidence>
<feature type="signal peptide" evidence="13">
    <location>
        <begin position="1"/>
        <end position="34"/>
    </location>
</feature>
<dbReference type="GO" id="GO:0006508">
    <property type="term" value="P:proteolysis"/>
    <property type="evidence" value="ECO:0007669"/>
    <property type="project" value="UniProtKB-KW"/>
</dbReference>
<keyword evidence="7 10" id="KW-0720">Serine protease</keyword>
<dbReference type="EMBL" id="JADPUN010000173">
    <property type="protein sequence ID" value="MBF9130892.1"/>
    <property type="molecule type" value="Genomic_DNA"/>
</dbReference>
<proteinExistence type="inferred from homology"/>
<keyword evidence="5 12" id="KW-0812">Transmembrane</keyword>
<reference evidence="15 16" key="1">
    <citation type="submission" date="2020-11" db="EMBL/GenBank/DDBJ databases">
        <title>A novel isolate from a Black sea contaminated sediment with potential to produce alkanes: Plantactinospora alkalitolerans sp. nov.</title>
        <authorList>
            <person name="Carro L."/>
            <person name="Veyisoglu A."/>
            <person name="Guven K."/>
            <person name="Schumann P."/>
            <person name="Klenk H.-P."/>
            <person name="Sahin N."/>
        </authorList>
    </citation>
    <scope>NUCLEOTIDE SEQUENCE [LARGE SCALE GENOMIC DNA]</scope>
    <source>
        <strain evidence="15 16">S1510</strain>
    </source>
</reference>
<evidence type="ECO:0000256" key="6">
    <source>
        <dbReference type="ARBA" id="ARBA00022801"/>
    </source>
</evidence>
<feature type="chain" id="PRO_5046226818" evidence="13">
    <location>
        <begin position="35"/>
        <end position="465"/>
    </location>
</feature>
<dbReference type="GO" id="GO:0008233">
    <property type="term" value="F:peptidase activity"/>
    <property type="evidence" value="ECO:0007669"/>
    <property type="project" value="UniProtKB-KW"/>
</dbReference>
<evidence type="ECO:0000256" key="8">
    <source>
        <dbReference type="ARBA" id="ARBA00022989"/>
    </source>
</evidence>
<feature type="compositionally biased region" description="Pro residues" evidence="11">
    <location>
        <begin position="452"/>
        <end position="465"/>
    </location>
</feature>
<evidence type="ECO:0000256" key="5">
    <source>
        <dbReference type="ARBA" id="ARBA00022692"/>
    </source>
</evidence>
<dbReference type="NCBIfam" id="TIGR03921">
    <property type="entry name" value="T7SS_mycosin"/>
    <property type="match status" value="1"/>
</dbReference>
<keyword evidence="16" id="KW-1185">Reference proteome</keyword>
<feature type="domain" description="Peptidase S8/S53" evidence="14">
    <location>
        <begin position="58"/>
        <end position="305"/>
    </location>
</feature>
<feature type="region of interest" description="Disordered" evidence="11">
    <location>
        <begin position="317"/>
        <end position="347"/>
    </location>
</feature>
<name>A0ABS0GXG1_9ACTN</name>
<evidence type="ECO:0000256" key="12">
    <source>
        <dbReference type="SAM" id="Phobius"/>
    </source>
</evidence>
<dbReference type="InterPro" id="IPR000209">
    <property type="entry name" value="Peptidase_S8/S53_dom"/>
</dbReference>
<feature type="compositionally biased region" description="Pro residues" evidence="11">
    <location>
        <begin position="397"/>
        <end position="406"/>
    </location>
</feature>
<feature type="active site" description="Charge relay system" evidence="10">
    <location>
        <position position="67"/>
    </location>
</feature>
<comment type="similarity">
    <text evidence="2 10">Belongs to the peptidase S8 family.</text>
</comment>
<dbReference type="PANTHER" id="PTHR43806">
    <property type="entry name" value="PEPTIDASE S8"/>
    <property type="match status" value="1"/>
</dbReference>
<keyword evidence="3" id="KW-1003">Cell membrane</keyword>
<evidence type="ECO:0000313" key="15">
    <source>
        <dbReference type="EMBL" id="MBF9130892.1"/>
    </source>
</evidence>
<sequence length="465" mass="46825">MRVRGRRGTWLPRWCAATACGILTVLVGAPPAFADAERDRQWHLRALNVAEAHRITQGAGVVVAVIDTGVRASHRDLVGNVLPGVDLTGEGGNGQQDAHGHGTAMAGLIAAHGHGPGNADGALGIAPKAKILPIRDAKSEVGNAQNLPTAIDQAVQRGAKVISLSLSSGAFDRLRESVDKALAADVVLVAAVGNRPDARFVGYPASYPGVLAVGASGQDGKLAPVSVTGKAVGIVAPGEDIATTSRTGDYKSATGTSDSTAIVAGAAALVRAKYPNLSATEVEHRLTATATDRGAPGRDPEYGYGVLNLVEALTADVKPAESQPSPDVSTPAADDPSEPAAAPPDAGASPGITLSPVAYVVGALCLLLVLAGVGVLVWLLVRSGRRRRGPPGQSSTPPHPPAPPGNYPATPTTGPPGSGYPPSGYPPSGYPPPGHPGAPHQPTPGYGQSGQPRPPTHPGAPHPGG</sequence>
<dbReference type="PANTHER" id="PTHR43806:SF11">
    <property type="entry name" value="CEREVISIN-RELATED"/>
    <property type="match status" value="1"/>
</dbReference>
<dbReference type="InterPro" id="IPR050131">
    <property type="entry name" value="Peptidase_S8_subtilisin-like"/>
</dbReference>
<evidence type="ECO:0000256" key="11">
    <source>
        <dbReference type="SAM" id="MobiDB-lite"/>
    </source>
</evidence>
<dbReference type="InterPro" id="IPR036852">
    <property type="entry name" value="Peptidase_S8/S53_dom_sf"/>
</dbReference>
<keyword evidence="13" id="KW-0732">Signal</keyword>
<feature type="active site" description="Charge relay system" evidence="10">
    <location>
        <position position="101"/>
    </location>
</feature>
<dbReference type="SUPFAM" id="SSF52743">
    <property type="entry name" value="Subtilisin-like"/>
    <property type="match status" value="1"/>
</dbReference>
<dbReference type="PRINTS" id="PR00723">
    <property type="entry name" value="SUBTILISIN"/>
</dbReference>
<feature type="compositionally biased region" description="Pro residues" evidence="11">
    <location>
        <begin position="423"/>
        <end position="442"/>
    </location>
</feature>
<dbReference type="Gene3D" id="3.40.50.200">
    <property type="entry name" value="Peptidase S8/S53 domain"/>
    <property type="match status" value="1"/>
</dbReference>
<keyword evidence="6 10" id="KW-0378">Hydrolase</keyword>
<comment type="caution">
    <text evidence="15">The sequence shown here is derived from an EMBL/GenBank/DDBJ whole genome shotgun (WGS) entry which is preliminary data.</text>
</comment>
<dbReference type="InterPro" id="IPR015500">
    <property type="entry name" value="Peptidase_S8_subtilisin-rel"/>
</dbReference>
<dbReference type="Pfam" id="PF00082">
    <property type="entry name" value="Peptidase_S8"/>
    <property type="match status" value="1"/>
</dbReference>
<evidence type="ECO:0000259" key="14">
    <source>
        <dbReference type="Pfam" id="PF00082"/>
    </source>
</evidence>
<dbReference type="RefSeq" id="WP_196202457.1">
    <property type="nucleotide sequence ID" value="NZ_JADPUN010000173.1"/>
</dbReference>
<feature type="active site" description="Charge relay system" evidence="10">
    <location>
        <position position="257"/>
    </location>
</feature>
<feature type="region of interest" description="Disordered" evidence="11">
    <location>
        <begin position="386"/>
        <end position="465"/>
    </location>
</feature>
<protein>
    <submittedName>
        <fullName evidence="15">Type VII secretion-associated serine protease mycosin</fullName>
    </submittedName>
</protein>
<comment type="subcellular location">
    <subcellularLocation>
        <location evidence="1">Cell membrane</location>
        <topology evidence="1">Single-pass membrane protein</topology>
    </subcellularLocation>
</comment>
<feature type="transmembrane region" description="Helical" evidence="12">
    <location>
        <begin position="357"/>
        <end position="381"/>
    </location>
</feature>
<feature type="compositionally biased region" description="Low complexity" evidence="11">
    <location>
        <begin position="331"/>
        <end position="347"/>
    </location>
</feature>